<feature type="non-terminal residue" evidence="3">
    <location>
        <position position="1"/>
    </location>
</feature>
<feature type="domain" description="Transposase Helix-turn-helix" evidence="1">
    <location>
        <begin position="120"/>
        <end position="168"/>
    </location>
</feature>
<accession>A0ABM0LY55</accession>
<dbReference type="Proteomes" id="UP000694865">
    <property type="component" value="Unplaced"/>
</dbReference>
<evidence type="ECO:0000313" key="3">
    <source>
        <dbReference type="RefSeq" id="XP_006812696.1"/>
    </source>
</evidence>
<dbReference type="PANTHER" id="PTHR23080">
    <property type="entry name" value="THAP DOMAIN PROTEIN"/>
    <property type="match status" value="1"/>
</dbReference>
<evidence type="ECO:0000313" key="2">
    <source>
        <dbReference type="Proteomes" id="UP000694865"/>
    </source>
</evidence>
<dbReference type="RefSeq" id="XP_006812696.1">
    <property type="nucleotide sequence ID" value="XM_006812633.1"/>
</dbReference>
<gene>
    <name evidence="3" type="primary">LOC102801621</name>
</gene>
<dbReference type="GeneID" id="102801621"/>
<reference evidence="3" key="1">
    <citation type="submission" date="2025-08" db="UniProtKB">
        <authorList>
            <consortium name="RefSeq"/>
        </authorList>
    </citation>
    <scope>IDENTIFICATION</scope>
    <source>
        <tissue evidence="3">Testes</tissue>
    </source>
</reference>
<dbReference type="InterPro" id="IPR027805">
    <property type="entry name" value="Transposase_HTH_dom"/>
</dbReference>
<evidence type="ECO:0000259" key="1">
    <source>
        <dbReference type="Pfam" id="PF13613"/>
    </source>
</evidence>
<name>A0ABM0LY55_SACKO</name>
<dbReference type="Pfam" id="PF13613">
    <property type="entry name" value="HTH_Tnp_4"/>
    <property type="match status" value="1"/>
</dbReference>
<sequence length="198" mass="22351">LQLNVCPFVETPQPPDHDYLHTASLNISTQTTMTMDDVNVLESTAKPPSSKKPGQGVVNCATETDERVNFYTGLHSKSILQGVYDSISGGVDQLKYWIGAESTFDHHNSGRQRPERQHQLPHYYQLLMCLIRLRLNLPLLLLADLFDVSCSTVTRITITWISYMYQTLVAALLVWPSQANIQEGCHWILKSRSPIPVL</sequence>
<protein>
    <submittedName>
        <fullName evidence="3">Uncharacterized protein LOC102801621</fullName>
    </submittedName>
</protein>
<proteinExistence type="predicted"/>
<organism evidence="2 3">
    <name type="scientific">Saccoglossus kowalevskii</name>
    <name type="common">Acorn worm</name>
    <dbReference type="NCBI Taxonomy" id="10224"/>
    <lineage>
        <taxon>Eukaryota</taxon>
        <taxon>Metazoa</taxon>
        <taxon>Hemichordata</taxon>
        <taxon>Enteropneusta</taxon>
        <taxon>Harrimaniidae</taxon>
        <taxon>Saccoglossus</taxon>
    </lineage>
</organism>
<keyword evidence="2" id="KW-1185">Reference proteome</keyword>